<organism evidence="1 2">
    <name type="scientific">Thalassiosira oceanica</name>
    <name type="common">Marine diatom</name>
    <dbReference type="NCBI Taxonomy" id="159749"/>
    <lineage>
        <taxon>Eukaryota</taxon>
        <taxon>Sar</taxon>
        <taxon>Stramenopiles</taxon>
        <taxon>Ochrophyta</taxon>
        <taxon>Bacillariophyta</taxon>
        <taxon>Coscinodiscophyceae</taxon>
        <taxon>Thalassiosirophycidae</taxon>
        <taxon>Thalassiosirales</taxon>
        <taxon>Thalassiosiraceae</taxon>
        <taxon>Thalassiosira</taxon>
    </lineage>
</organism>
<dbReference type="EMBL" id="AGNL01050355">
    <property type="protein sequence ID" value="EJK43975.1"/>
    <property type="molecule type" value="Genomic_DNA"/>
</dbReference>
<dbReference type="eggNOG" id="ENOG502T065">
    <property type="taxonomic scope" value="Eukaryota"/>
</dbReference>
<evidence type="ECO:0000313" key="1">
    <source>
        <dbReference type="EMBL" id="EJK43975.1"/>
    </source>
</evidence>
<name>K0QYP3_THAOC</name>
<sequence>MSSADGSNDNYCREAKRPRDGRTGLTALNDCLSSEFASYLEPSCLANLASVSRRLNAVAQDTARLFVDGASDAEKEGLKPLLGGNQFVLAYRELVLRRSSAHDALLAAPAIFAKPGDQFLCWGEGSWGGNHDPVTLEFVGRNDVSPDQIEGDGDNDVVSGKDDKNGVYHSFQTNPAFFSKRLPQIGWLVFKQADNSWGNIDQCSGGLRDALSAWPYSQYSHYDASTGKKVIGTLCVPPSMCGQLHRNDRDNDDDDEEVRVQVTTRNLSEVAVTQKLLSEAKEAVPAIFASVGDQLEYGSECCVLYYIGRHTTPPELIKEKNPKLYKGRGLVDGPQLGWLMFKKTWGGEFSTNGGIRDRILAWPEDIYSPYDAEGKKIKCALCLPPEKCGVFRELSVDRFDY</sequence>
<reference evidence="1 2" key="1">
    <citation type="journal article" date="2012" name="Genome Biol.">
        <title>Genome and low-iron response of an oceanic diatom adapted to chronic iron limitation.</title>
        <authorList>
            <person name="Lommer M."/>
            <person name="Specht M."/>
            <person name="Roy A.S."/>
            <person name="Kraemer L."/>
            <person name="Andreson R."/>
            <person name="Gutowska M.A."/>
            <person name="Wolf J."/>
            <person name="Bergner S.V."/>
            <person name="Schilhabel M.B."/>
            <person name="Klostermeier U.C."/>
            <person name="Beiko R.G."/>
            <person name="Rosenstiel P."/>
            <person name="Hippler M."/>
            <person name="Laroche J."/>
        </authorList>
    </citation>
    <scope>NUCLEOTIDE SEQUENCE [LARGE SCALE GENOMIC DNA]</scope>
    <source>
        <strain evidence="1 2">CCMP1005</strain>
    </source>
</reference>
<keyword evidence="2" id="KW-1185">Reference proteome</keyword>
<comment type="caution">
    <text evidence="1">The sequence shown here is derived from an EMBL/GenBank/DDBJ whole genome shotgun (WGS) entry which is preliminary data.</text>
</comment>
<gene>
    <name evidence="1" type="ORF">THAOC_37532</name>
</gene>
<dbReference type="Proteomes" id="UP000266841">
    <property type="component" value="Unassembled WGS sequence"/>
</dbReference>
<dbReference type="AlphaFoldDB" id="K0QYP3"/>
<protein>
    <recommendedName>
        <fullName evidence="3">F-box domain-containing protein</fullName>
    </recommendedName>
</protein>
<evidence type="ECO:0008006" key="3">
    <source>
        <dbReference type="Google" id="ProtNLM"/>
    </source>
</evidence>
<accession>K0QYP3</accession>
<proteinExistence type="predicted"/>
<evidence type="ECO:0000313" key="2">
    <source>
        <dbReference type="Proteomes" id="UP000266841"/>
    </source>
</evidence>